<dbReference type="AlphaFoldDB" id="A0A4Q2RZB7"/>
<keyword evidence="3" id="KW-0378">Hydrolase</keyword>
<feature type="compositionally biased region" description="Basic and acidic residues" evidence="1">
    <location>
        <begin position="31"/>
        <end position="43"/>
    </location>
</feature>
<keyword evidence="3" id="KW-0540">Nuclease</keyword>
<evidence type="ECO:0000259" key="2">
    <source>
        <dbReference type="SMART" id="SM00507"/>
    </source>
</evidence>
<dbReference type="GO" id="GO:0004519">
    <property type="term" value="F:endonuclease activity"/>
    <property type="evidence" value="ECO:0007669"/>
    <property type="project" value="UniProtKB-KW"/>
</dbReference>
<dbReference type="InterPro" id="IPR003615">
    <property type="entry name" value="HNH_nuc"/>
</dbReference>
<protein>
    <submittedName>
        <fullName evidence="3">HNH endonuclease</fullName>
    </submittedName>
</protein>
<evidence type="ECO:0000313" key="3">
    <source>
        <dbReference type="EMBL" id="RYB93033.1"/>
    </source>
</evidence>
<sequence length="520" mass="56718">MVAGWAGRPAPVSNQGSPPSLHRWSRRAPRARHETRPSLDRTSHLRPSSLSDLPPIIEHMSEALSMAREAGVDDLTASALLAALRNRKAVEDRAAADQLDLAARWADLHPPESIHLAAAFTVPGTEHEEPIAGEGCPLVAEFCVAELGAVLGISTTAAKKLIGHALELRHRLPRLWAQVQSGTVPAWRARLVAEATIHAAPTLTREPAGWVDDQVAAVAGRVATAQLDRLVAETIKRFDLASPDPASDPEDGYLHVDPRHVTVHDQDVHYAGTIHVEAELDLADALDLDHALAHDAAAQKALGSTETLDVRRAKALGNLARTQTALDLFHTQGATSQENADGLPAARELVLHAHFDGTLTNVGTVFGPTGRMENRHKLLLLEQIRSWCGDSRTKVTIKPVVDLSANLTAPGYDIPDRIREQVILRDKTCVFPHCTRPARGCDLDHVIAFDHHAEADGRPQPGPTQTDNLACLCRSHHRLKTHTAWRYQTAGPGVFEWTSPHGHHFRRDRSGTTRIEPERP</sequence>
<reference evidence="3 4" key="1">
    <citation type="submission" date="2019-01" db="EMBL/GenBank/DDBJ databases">
        <title>Novel species of Nocardioides.</title>
        <authorList>
            <person name="Liu Q."/>
            <person name="Xin Y.-H."/>
        </authorList>
    </citation>
    <scope>NUCLEOTIDE SEQUENCE [LARGE SCALE GENOMIC DNA]</scope>
    <source>
        <strain evidence="3 4">CGMCC 4.6882</strain>
    </source>
</reference>
<dbReference type="OrthoDB" id="3778721at2"/>
<dbReference type="SMART" id="SM00507">
    <property type="entry name" value="HNHc"/>
    <property type="match status" value="1"/>
</dbReference>
<proteinExistence type="predicted"/>
<feature type="region of interest" description="Disordered" evidence="1">
    <location>
        <begin position="501"/>
        <end position="520"/>
    </location>
</feature>
<feature type="region of interest" description="Disordered" evidence="1">
    <location>
        <begin position="1"/>
        <end position="53"/>
    </location>
</feature>
<feature type="domain" description="HNH nuclease" evidence="2">
    <location>
        <begin position="417"/>
        <end position="478"/>
    </location>
</feature>
<accession>A0A4Q2RZB7</accession>
<dbReference type="Proteomes" id="UP000294071">
    <property type="component" value="Unassembled WGS sequence"/>
</dbReference>
<comment type="caution">
    <text evidence="3">The sequence shown here is derived from an EMBL/GenBank/DDBJ whole genome shotgun (WGS) entry which is preliminary data.</text>
</comment>
<dbReference type="CDD" id="cd00085">
    <property type="entry name" value="HNHc"/>
    <property type="match status" value="1"/>
</dbReference>
<keyword evidence="3" id="KW-0255">Endonuclease</keyword>
<dbReference type="Pfam" id="PF02720">
    <property type="entry name" value="DUF222"/>
    <property type="match status" value="1"/>
</dbReference>
<dbReference type="InterPro" id="IPR003870">
    <property type="entry name" value="DUF222"/>
</dbReference>
<feature type="compositionally biased region" description="Basic and acidic residues" evidence="1">
    <location>
        <begin position="508"/>
        <end position="520"/>
    </location>
</feature>
<dbReference type="EMBL" id="SDWT01000001">
    <property type="protein sequence ID" value="RYB93033.1"/>
    <property type="molecule type" value="Genomic_DNA"/>
</dbReference>
<gene>
    <name evidence="3" type="ORF">EUA93_00885</name>
</gene>
<evidence type="ECO:0000313" key="4">
    <source>
        <dbReference type="Proteomes" id="UP000294071"/>
    </source>
</evidence>
<organism evidence="3 4">
    <name type="scientific">Nocardioides oleivorans</name>
    <dbReference type="NCBI Taxonomy" id="273676"/>
    <lineage>
        <taxon>Bacteria</taxon>
        <taxon>Bacillati</taxon>
        <taxon>Actinomycetota</taxon>
        <taxon>Actinomycetes</taxon>
        <taxon>Propionibacteriales</taxon>
        <taxon>Nocardioidaceae</taxon>
        <taxon>Nocardioides</taxon>
    </lineage>
</organism>
<dbReference type="Gene3D" id="1.10.30.50">
    <property type="match status" value="1"/>
</dbReference>
<name>A0A4Q2RZB7_9ACTN</name>
<keyword evidence="4" id="KW-1185">Reference proteome</keyword>
<evidence type="ECO:0000256" key="1">
    <source>
        <dbReference type="SAM" id="MobiDB-lite"/>
    </source>
</evidence>